<sequence>MIFTVLTFGMIITAFTTDIWRRKIPNWLTLSGWIAGMGLHTAISGGSGVLYALVGTALGFIPMLILYLIKAVGAGDVKLFGAIGALAGGEMVLQSMIYSIFYAALVGCIILIWRRLWKQTWQRLAAMLFHLIALKDTSQWKPYLYSSHHLRFPFMWAVLPAVISVYFQLF</sequence>
<dbReference type="Gene3D" id="1.20.120.1220">
    <property type="match status" value="1"/>
</dbReference>
<dbReference type="InterPro" id="IPR000045">
    <property type="entry name" value="Prepilin_IV_endopep_pep"/>
</dbReference>
<accession>A0ABW3UGM7</accession>
<proteinExistence type="inferred from homology"/>
<dbReference type="PANTHER" id="PTHR30487:SF0">
    <property type="entry name" value="PREPILIN LEADER PEPTIDASE_N-METHYLTRANSFERASE-RELATED"/>
    <property type="match status" value="1"/>
</dbReference>
<reference evidence="5" key="1">
    <citation type="journal article" date="2019" name="Int. J. Syst. Evol. Microbiol.">
        <title>The Global Catalogue of Microorganisms (GCM) 10K type strain sequencing project: providing services to taxonomists for standard genome sequencing and annotation.</title>
        <authorList>
            <consortium name="The Broad Institute Genomics Platform"/>
            <consortium name="The Broad Institute Genome Sequencing Center for Infectious Disease"/>
            <person name="Wu L."/>
            <person name="Ma J."/>
        </authorList>
    </citation>
    <scope>NUCLEOTIDE SEQUENCE [LARGE SCALE GENOMIC DNA]</scope>
    <source>
        <strain evidence="5">CCUG 53270</strain>
    </source>
</reference>
<dbReference type="Pfam" id="PF01478">
    <property type="entry name" value="Peptidase_A24"/>
    <property type="match status" value="1"/>
</dbReference>
<dbReference type="PANTHER" id="PTHR30487">
    <property type="entry name" value="TYPE 4 PREPILIN-LIKE PROTEINS LEADER PEPTIDE-PROCESSING ENZYME"/>
    <property type="match status" value="1"/>
</dbReference>
<dbReference type="EMBL" id="JBHTLU010000012">
    <property type="protein sequence ID" value="MFD1219696.1"/>
    <property type="molecule type" value="Genomic_DNA"/>
</dbReference>
<gene>
    <name evidence="4" type="ORF">ACFQ4B_06175</name>
</gene>
<evidence type="ECO:0000313" key="5">
    <source>
        <dbReference type="Proteomes" id="UP001597180"/>
    </source>
</evidence>
<feature type="transmembrane region" description="Helical" evidence="2">
    <location>
        <begin position="50"/>
        <end position="69"/>
    </location>
</feature>
<comment type="caution">
    <text evidence="4">The sequence shown here is derived from an EMBL/GenBank/DDBJ whole genome shotgun (WGS) entry which is preliminary data.</text>
</comment>
<name>A0ABW3UGM7_9BACL</name>
<feature type="transmembrane region" description="Helical" evidence="2">
    <location>
        <begin position="150"/>
        <end position="169"/>
    </location>
</feature>
<organism evidence="4 5">
    <name type="scientific">Paenibacillus vulneris</name>
    <dbReference type="NCBI Taxonomy" id="1133364"/>
    <lineage>
        <taxon>Bacteria</taxon>
        <taxon>Bacillati</taxon>
        <taxon>Bacillota</taxon>
        <taxon>Bacilli</taxon>
        <taxon>Bacillales</taxon>
        <taxon>Paenibacillaceae</taxon>
        <taxon>Paenibacillus</taxon>
    </lineage>
</organism>
<keyword evidence="2" id="KW-0812">Transmembrane</keyword>
<protein>
    <submittedName>
        <fullName evidence="4">Prepilin peptidase</fullName>
    </submittedName>
</protein>
<evidence type="ECO:0000259" key="3">
    <source>
        <dbReference type="Pfam" id="PF01478"/>
    </source>
</evidence>
<keyword evidence="5" id="KW-1185">Reference proteome</keyword>
<comment type="similarity">
    <text evidence="1">Belongs to the peptidase A24 family.</text>
</comment>
<feature type="transmembrane region" description="Helical" evidence="2">
    <location>
        <begin position="96"/>
        <end position="113"/>
    </location>
</feature>
<dbReference type="RefSeq" id="WP_345594766.1">
    <property type="nucleotide sequence ID" value="NZ_BAABJG010000055.1"/>
</dbReference>
<keyword evidence="2" id="KW-1133">Transmembrane helix</keyword>
<keyword evidence="2" id="KW-0472">Membrane</keyword>
<evidence type="ECO:0000313" key="4">
    <source>
        <dbReference type="EMBL" id="MFD1219696.1"/>
    </source>
</evidence>
<dbReference type="InterPro" id="IPR050882">
    <property type="entry name" value="Prepilin_peptidase/N-MTase"/>
</dbReference>
<evidence type="ECO:0000256" key="1">
    <source>
        <dbReference type="ARBA" id="ARBA00005801"/>
    </source>
</evidence>
<evidence type="ECO:0000256" key="2">
    <source>
        <dbReference type="SAM" id="Phobius"/>
    </source>
</evidence>
<dbReference type="Proteomes" id="UP001597180">
    <property type="component" value="Unassembled WGS sequence"/>
</dbReference>
<feature type="domain" description="Prepilin type IV endopeptidase peptidase" evidence="3">
    <location>
        <begin position="6"/>
        <end position="107"/>
    </location>
</feature>